<dbReference type="PROSITE" id="PS50192">
    <property type="entry name" value="T_SNARE"/>
    <property type="match status" value="1"/>
</dbReference>
<dbReference type="Pfam" id="PF07815">
    <property type="entry name" value="Abi_HHR"/>
    <property type="match status" value="1"/>
</dbReference>
<dbReference type="AlphaFoldDB" id="A0A914BJD9"/>
<evidence type="ECO:0000256" key="12">
    <source>
        <dbReference type="SAM" id="MobiDB-lite"/>
    </source>
</evidence>
<dbReference type="GeneID" id="119744519"/>
<keyword evidence="10" id="KW-0966">Cell projection</keyword>
<evidence type="ECO:0000259" key="14">
    <source>
        <dbReference type="PROSITE" id="PS50192"/>
    </source>
</evidence>
<evidence type="ECO:0000256" key="3">
    <source>
        <dbReference type="ARBA" id="ARBA00004510"/>
    </source>
</evidence>
<dbReference type="EnsemblMetazoa" id="XM_038220470.1">
    <property type="protein sequence ID" value="XP_038076398.1"/>
    <property type="gene ID" value="LOC119744519"/>
</dbReference>
<keyword evidence="9" id="KW-0206">Cytoskeleton</keyword>
<dbReference type="Pfam" id="PF14604">
    <property type="entry name" value="SH3_9"/>
    <property type="match status" value="1"/>
</dbReference>
<evidence type="ECO:0000256" key="7">
    <source>
        <dbReference type="ARBA" id="ARBA00022553"/>
    </source>
</evidence>
<evidence type="ECO:0000256" key="6">
    <source>
        <dbReference type="ARBA" id="ARBA00022490"/>
    </source>
</evidence>
<feature type="domain" description="SH3" evidence="13">
    <location>
        <begin position="360"/>
        <end position="418"/>
    </location>
</feature>
<dbReference type="GO" id="GO:0017124">
    <property type="term" value="F:SH3 domain binding"/>
    <property type="evidence" value="ECO:0007669"/>
    <property type="project" value="TreeGrafter"/>
</dbReference>
<dbReference type="PANTHER" id="PTHR10460:SF0">
    <property type="entry name" value="ABELSON INTERACTING PROTEIN, ISOFORM D"/>
    <property type="match status" value="1"/>
</dbReference>
<accession>A0A914BJD9</accession>
<evidence type="ECO:0000313" key="15">
    <source>
        <dbReference type="EnsemblMetazoa" id="XP_038076398.1"/>
    </source>
</evidence>
<dbReference type="InterPro" id="IPR036028">
    <property type="entry name" value="SH3-like_dom_sf"/>
</dbReference>
<dbReference type="OMA" id="GPLYAQN"/>
<dbReference type="Proteomes" id="UP000887568">
    <property type="component" value="Unplaced"/>
</dbReference>
<dbReference type="GO" id="GO:0030027">
    <property type="term" value="C:lamellipodium"/>
    <property type="evidence" value="ECO:0007669"/>
    <property type="project" value="UniProtKB-SubCell"/>
</dbReference>
<evidence type="ECO:0000256" key="4">
    <source>
        <dbReference type="ARBA" id="ARBA00010020"/>
    </source>
</evidence>
<dbReference type="PRINTS" id="PR00452">
    <property type="entry name" value="SH3DOMAIN"/>
</dbReference>
<organism evidence="15 16">
    <name type="scientific">Patiria miniata</name>
    <name type="common">Bat star</name>
    <name type="synonym">Asterina miniata</name>
    <dbReference type="NCBI Taxonomy" id="46514"/>
    <lineage>
        <taxon>Eukaryota</taxon>
        <taxon>Metazoa</taxon>
        <taxon>Echinodermata</taxon>
        <taxon>Eleutherozoa</taxon>
        <taxon>Asterozoa</taxon>
        <taxon>Asteroidea</taxon>
        <taxon>Valvatacea</taxon>
        <taxon>Valvatida</taxon>
        <taxon>Asterinidae</taxon>
        <taxon>Patiria</taxon>
    </lineage>
</organism>
<comment type="subcellular location">
    <subcellularLocation>
        <location evidence="2">Cell projection</location>
        <location evidence="2">Filopodium</location>
    </subcellularLocation>
    <subcellularLocation>
        <location evidence="3">Cell projection</location>
        <location evidence="3">Lamellipodium</location>
    </subcellularLocation>
    <subcellularLocation>
        <location evidence="1">Cytoplasm</location>
        <location evidence="1">Cytoskeleton</location>
    </subcellularLocation>
</comment>
<feature type="compositionally biased region" description="Pro residues" evidence="12">
    <location>
        <begin position="233"/>
        <end position="256"/>
    </location>
</feature>
<keyword evidence="8" id="KW-0175">Coiled coil</keyword>
<dbReference type="RefSeq" id="XP_038076398.1">
    <property type="nucleotide sequence ID" value="XM_038220470.1"/>
</dbReference>
<evidence type="ECO:0000256" key="2">
    <source>
        <dbReference type="ARBA" id="ARBA00004486"/>
    </source>
</evidence>
<dbReference type="GO" id="GO:0035591">
    <property type="term" value="F:signaling adaptor activity"/>
    <property type="evidence" value="ECO:0007669"/>
    <property type="project" value="TreeGrafter"/>
</dbReference>
<dbReference type="InterPro" id="IPR028455">
    <property type="entry name" value="ABI3_SH3"/>
</dbReference>
<dbReference type="FunFam" id="2.30.30.40:FF:000002">
    <property type="entry name" value="abl interactor 1 isoform X1"/>
    <property type="match status" value="1"/>
</dbReference>
<name>A0A914BJD9_PATMI</name>
<sequence length="418" mass="45565">MAKLAELFETEIPAGRSQLQESHTSLLKVASFCEENYLQAENKTAALAETKQYATQSLASVAYQINTLATSMLQMLDLQGVQLADMESSTNHLARNVSVHKEKVSRREIGVLTANKHCPHTHKIVAPANPEQPIKYKSAPIDYGLLDDIGHGMKISDPAKADTFRKRKESQSLPSPGLVPDNFPVFNPDERPPNSPLEVDLYATVRKTGTPQGSPKSVRQYRSQRSVPVGGHPSPPPPPPPDPDMPPPPHPMPPAPDSSLPPAMAPPPMAPPPPALLATKVADDEKKKHEKDVTPRMLNPPPPPPDMMVLPPDEAASSMPPPPPMDDIPYPANMGIGDDEMPLPPEFVQTSDVDQSAPADYIEKVIALYGYEKNLEDELTFQEDDIIYVLKKNPNGWFEGVLNGVTGLFPGNYVQAVP</sequence>
<evidence type="ECO:0000256" key="8">
    <source>
        <dbReference type="ARBA" id="ARBA00023054"/>
    </source>
</evidence>
<feature type="domain" description="T-SNARE coiled-coil homology" evidence="14">
    <location>
        <begin position="45"/>
        <end position="107"/>
    </location>
</feature>
<feature type="region of interest" description="Disordered" evidence="12">
    <location>
        <begin position="162"/>
        <end position="306"/>
    </location>
</feature>
<dbReference type="GO" id="GO:0031209">
    <property type="term" value="C:SCAR complex"/>
    <property type="evidence" value="ECO:0007669"/>
    <property type="project" value="TreeGrafter"/>
</dbReference>
<dbReference type="Gene3D" id="2.30.30.40">
    <property type="entry name" value="SH3 Domains"/>
    <property type="match status" value="1"/>
</dbReference>
<dbReference type="PROSITE" id="PS50002">
    <property type="entry name" value="SH3"/>
    <property type="match status" value="1"/>
</dbReference>
<dbReference type="InterPro" id="IPR012849">
    <property type="entry name" value="Abl-interactor_HHR_dom"/>
</dbReference>
<keyword evidence="16" id="KW-1185">Reference proteome</keyword>
<dbReference type="GO" id="GO:0030175">
    <property type="term" value="C:filopodium"/>
    <property type="evidence" value="ECO:0007669"/>
    <property type="project" value="UniProtKB-SubCell"/>
</dbReference>
<evidence type="ECO:0000313" key="16">
    <source>
        <dbReference type="Proteomes" id="UP000887568"/>
    </source>
</evidence>
<dbReference type="GO" id="GO:0005856">
    <property type="term" value="C:cytoskeleton"/>
    <property type="evidence" value="ECO:0007669"/>
    <property type="project" value="UniProtKB-SubCell"/>
</dbReference>
<dbReference type="InterPro" id="IPR000727">
    <property type="entry name" value="T_SNARE_dom"/>
</dbReference>
<dbReference type="Gene3D" id="6.10.140.1620">
    <property type="match status" value="1"/>
</dbReference>
<keyword evidence="6" id="KW-0963">Cytoplasm</keyword>
<dbReference type="SUPFAM" id="SSF50044">
    <property type="entry name" value="SH3-domain"/>
    <property type="match status" value="1"/>
</dbReference>
<dbReference type="PANTHER" id="PTHR10460">
    <property type="entry name" value="ABL INTERACTOR FAMILY MEMBER"/>
    <property type="match status" value="1"/>
</dbReference>
<feature type="compositionally biased region" description="Basic and acidic residues" evidence="12">
    <location>
        <begin position="281"/>
        <end position="294"/>
    </location>
</feature>
<keyword evidence="7" id="KW-0597">Phosphoprotein</keyword>
<evidence type="ECO:0000259" key="13">
    <source>
        <dbReference type="PROSITE" id="PS50002"/>
    </source>
</evidence>
<evidence type="ECO:0000256" key="10">
    <source>
        <dbReference type="ARBA" id="ARBA00023273"/>
    </source>
</evidence>
<dbReference type="InterPro" id="IPR028457">
    <property type="entry name" value="ABI"/>
</dbReference>
<dbReference type="InterPro" id="IPR001452">
    <property type="entry name" value="SH3_domain"/>
</dbReference>
<comment type="similarity">
    <text evidence="4">Belongs to the ABI family.</text>
</comment>
<dbReference type="PRINTS" id="PR00499">
    <property type="entry name" value="P67PHOX"/>
</dbReference>
<feature type="compositionally biased region" description="Pro residues" evidence="12">
    <location>
        <begin position="263"/>
        <end position="275"/>
    </location>
</feature>
<protein>
    <recommendedName>
        <fullName evidence="17">SH3 domain-containing protein</fullName>
    </recommendedName>
</protein>
<reference evidence="15" key="1">
    <citation type="submission" date="2022-11" db="UniProtKB">
        <authorList>
            <consortium name="EnsemblMetazoa"/>
        </authorList>
    </citation>
    <scope>IDENTIFICATION</scope>
</reference>
<dbReference type="GO" id="GO:0001764">
    <property type="term" value="P:neuron migration"/>
    <property type="evidence" value="ECO:0007669"/>
    <property type="project" value="TreeGrafter"/>
</dbReference>
<dbReference type="CDD" id="cd11826">
    <property type="entry name" value="SH3_Abi"/>
    <property type="match status" value="1"/>
</dbReference>
<evidence type="ECO:0000256" key="9">
    <source>
        <dbReference type="ARBA" id="ARBA00023212"/>
    </source>
</evidence>
<evidence type="ECO:0000256" key="11">
    <source>
        <dbReference type="PROSITE-ProRule" id="PRU00192"/>
    </source>
</evidence>
<keyword evidence="5 11" id="KW-0728">SH3 domain</keyword>
<dbReference type="OrthoDB" id="5971719at2759"/>
<evidence type="ECO:0000256" key="5">
    <source>
        <dbReference type="ARBA" id="ARBA00022443"/>
    </source>
</evidence>
<proteinExistence type="inferred from homology"/>
<feature type="compositionally biased region" description="Polar residues" evidence="12">
    <location>
        <begin position="207"/>
        <end position="226"/>
    </location>
</feature>
<evidence type="ECO:0008006" key="17">
    <source>
        <dbReference type="Google" id="ProtNLM"/>
    </source>
</evidence>
<dbReference type="SMART" id="SM00326">
    <property type="entry name" value="SH3"/>
    <property type="match status" value="1"/>
</dbReference>
<evidence type="ECO:0000256" key="1">
    <source>
        <dbReference type="ARBA" id="ARBA00004245"/>
    </source>
</evidence>